<evidence type="ECO:0000313" key="2">
    <source>
        <dbReference type="Proteomes" id="UP000031278"/>
    </source>
</evidence>
<gene>
    <name evidence="1" type="ORF">RJ45_09475</name>
</gene>
<dbReference type="RefSeq" id="WP_039460893.1">
    <property type="nucleotide sequence ID" value="NZ_JWLZ01000148.1"/>
</dbReference>
<sequence length="102" mass="11949">MSLEGFFMVLTGQVERPIVINCIDTEFDALYHIFGEGPLQRQGELDKRIEFYCATHILRNGITSEDVKALAMGYLYSKEQEHSLTELEQEEFDRYCELHPDW</sequence>
<proteinExistence type="predicted"/>
<dbReference type="Proteomes" id="UP000031278">
    <property type="component" value="Unassembled WGS sequence"/>
</dbReference>
<reference evidence="1 2" key="1">
    <citation type="submission" date="2014-12" db="EMBL/GenBank/DDBJ databases">
        <title>Genome sequencing of Photobacterium gaetbulicola AD005a.</title>
        <authorList>
            <person name="Adrian T.G.S."/>
            <person name="Chan K.G."/>
        </authorList>
    </citation>
    <scope>NUCLEOTIDE SEQUENCE [LARGE SCALE GENOMIC DNA]</scope>
    <source>
        <strain evidence="1 2">AD005a</strain>
    </source>
</reference>
<protein>
    <submittedName>
        <fullName evidence="1">Uncharacterized protein</fullName>
    </submittedName>
</protein>
<name>A0A0B9G599_9GAMM</name>
<dbReference type="EMBL" id="JWLZ01000148">
    <property type="protein sequence ID" value="KHT63918.1"/>
    <property type="molecule type" value="Genomic_DNA"/>
</dbReference>
<accession>A0A0B9G599</accession>
<evidence type="ECO:0000313" key="1">
    <source>
        <dbReference type="EMBL" id="KHT63918.1"/>
    </source>
</evidence>
<comment type="caution">
    <text evidence="1">The sequence shown here is derived from an EMBL/GenBank/DDBJ whole genome shotgun (WGS) entry which is preliminary data.</text>
</comment>
<organism evidence="1 2">
    <name type="scientific">Photobacterium gaetbulicola</name>
    <dbReference type="NCBI Taxonomy" id="1295392"/>
    <lineage>
        <taxon>Bacteria</taxon>
        <taxon>Pseudomonadati</taxon>
        <taxon>Pseudomonadota</taxon>
        <taxon>Gammaproteobacteria</taxon>
        <taxon>Vibrionales</taxon>
        <taxon>Vibrionaceae</taxon>
        <taxon>Photobacterium</taxon>
    </lineage>
</organism>
<dbReference type="AlphaFoldDB" id="A0A0B9G599"/>